<comment type="similarity">
    <text evidence="2">Belongs to the eukaryotic initiation factor 4G family.</text>
</comment>
<accession>A0A1E4TRM4</accession>
<feature type="compositionally biased region" description="Low complexity" evidence="8">
    <location>
        <begin position="638"/>
        <end position="651"/>
    </location>
</feature>
<feature type="region of interest" description="Disordered" evidence="8">
    <location>
        <begin position="1"/>
        <end position="67"/>
    </location>
</feature>
<dbReference type="AlphaFoldDB" id="A0A1E4TRM4"/>
<dbReference type="GO" id="GO:0003729">
    <property type="term" value="F:mRNA binding"/>
    <property type="evidence" value="ECO:0007669"/>
    <property type="project" value="TreeGrafter"/>
</dbReference>
<sequence>MNNSNIPPQPPSSTGGTPQRAPTATSNSGSGGTYNSNRHHHNNNNSNNGNNSNSNKTYRKNYNKDGGAAYPQQMQYLQSAYYQHPNMYASGYHQQYFYPGSIQLPQYNLEQYSNYYQQQQQAAQAQQQQAQQQQAHHHHHQQAQQQQQQQAQQAQQQIYQNHALNKSLSGSKVTLTNKDGKPLDIKQQQQQQAAAAAAAAQRGGSIPSTPQLSQAQQFQQVNSSSQSTTVASSAKSSVVSTPVAKDAHAQLSRPTGPSTPLRPDATTATSSKPISSPSKISDSEKKDAAASFKAAIAAKLAAAKKSQHQSKTASTTPVPVSASTTTVSASSSDPAKDPSQEPVSKEGTPAFATIASPPSSASPAQEQAQVAAQTQASKPVSQEKQVIEESVSETARNDGSEAVVATSTVVDTKKESPEVNDTKQEPSTILGEEAKPIPEKEETEVKTKETTQIPHVPHLPKKPETHPALEDPKVEKVKEVILEKPEAVSTLEAEKASTVTDATATSDVTTDAVSTSVPQPLKSETILEEQSDDAAAKKIPDIPEVPKFTISKLMGKLRFARVVNAYDFTYPEGFSGPDSKFKNSDKIKYDPPFLYQFQNKLELPKDKDWDTKYGSKIVIPDQRSSNKNSNSGNYQQRNNNAGNNNAGSSQQFGKGFVGVNGSNGPMQIRSGSNMRTADFNSRSGSRQNSKRRVGGANVSGAREKSTRNRDGSKRHNTKFGDRPEDEMRQHDQPPPEPVKPLEKSANRWVPRSRVKAEAEVKTAPDGSVIYSEEDVERKVKSHLNKLTLEKFDSISNEILNIANQSKWEKDGKTLKQVIELTFAKACDEPHWSSMYARFCFKLVTDISKDVQDETYLDPKNGVPLSGPVLVRRYLLTRCQLEYEKGWTDKLPTNADGSSIEPEMMSDEYYKAAAAKRRGLGLVRFIGELYKLGLLLDKIILQCLNAQVTNITDPSEDTLENLVQLLRTVGELLDNSPNPHCVQCMNLVFQRVEKIIKTCNIPSRIKFMLMDVVDLRRGKWVGNDINKGPKTLTEIHEDAERKRLEDERANQERRQNSHRGDSRSNSSRGGSNNQWGSNSNRVSQNDIKNVGVVRNSDRSLGPMNNFQRSRSTKQGSNKSNSGINLNSGFTQNIQSSNNNTSSGSNIAAAGNISSPSLSAVKDNAGRENSKRDTPASNMFAALEGHGGDEESSDEEVASKEAPIEGKESIVSTQATVKEEESEGKVSANGLEGTN</sequence>
<evidence type="ECO:0000256" key="5">
    <source>
        <dbReference type="ARBA" id="ARBA00022553"/>
    </source>
</evidence>
<comment type="subcellular location">
    <subcellularLocation>
        <location evidence="1">Cytoplasm</location>
    </subcellularLocation>
</comment>
<feature type="region of interest" description="Disordered" evidence="8">
    <location>
        <begin position="616"/>
        <end position="750"/>
    </location>
</feature>
<protein>
    <recommendedName>
        <fullName evidence="9">MIF4G domain-containing protein</fullName>
    </recommendedName>
</protein>
<dbReference type="OrthoDB" id="514777at2759"/>
<feature type="region of interest" description="Disordered" evidence="8">
    <location>
        <begin position="127"/>
        <end position="157"/>
    </location>
</feature>
<dbReference type="InterPro" id="IPR022745">
    <property type="entry name" value="eIF4G1_eIF4E-bd"/>
</dbReference>
<dbReference type="SUPFAM" id="SSF101489">
    <property type="entry name" value="Eukaryotic initiation factor 4f subunit eIF4g, eIF4e-binding domain"/>
    <property type="match status" value="1"/>
</dbReference>
<dbReference type="PANTHER" id="PTHR23253:SF9">
    <property type="entry name" value="EUKARYOTIC TRANSLATION INITIATION FACTOR 4 GAMMA 2"/>
    <property type="match status" value="1"/>
</dbReference>
<feature type="compositionally biased region" description="Low complexity" evidence="8">
    <location>
        <begin position="348"/>
        <end position="377"/>
    </location>
</feature>
<proteinExistence type="inferred from homology"/>
<feature type="compositionally biased region" description="Polar residues" evidence="8">
    <location>
        <begin position="622"/>
        <end position="637"/>
    </location>
</feature>
<evidence type="ECO:0000256" key="7">
    <source>
        <dbReference type="ARBA" id="ARBA00022917"/>
    </source>
</evidence>
<dbReference type="EMBL" id="KV454016">
    <property type="protein sequence ID" value="ODV94387.1"/>
    <property type="molecule type" value="Genomic_DNA"/>
</dbReference>
<feature type="compositionally biased region" description="Low complexity" evidence="8">
    <location>
        <begin position="496"/>
        <end position="517"/>
    </location>
</feature>
<feature type="compositionally biased region" description="Basic and acidic residues" evidence="8">
    <location>
        <begin position="461"/>
        <end position="474"/>
    </location>
</feature>
<evidence type="ECO:0000256" key="8">
    <source>
        <dbReference type="SAM" id="MobiDB-lite"/>
    </source>
</evidence>
<dbReference type="Pfam" id="PF12152">
    <property type="entry name" value="eIF_4G1"/>
    <property type="match status" value="1"/>
</dbReference>
<dbReference type="FunFam" id="1.25.40.180:FF:000020">
    <property type="entry name" value="Eukaryotic translation initiation factor subunit"/>
    <property type="match status" value="1"/>
</dbReference>
<reference evidence="11" key="1">
    <citation type="submission" date="2016-05" db="EMBL/GenBank/DDBJ databases">
        <title>Comparative genomics of biotechnologically important yeasts.</title>
        <authorList>
            <consortium name="DOE Joint Genome Institute"/>
            <person name="Riley R."/>
            <person name="Haridas S."/>
            <person name="Wolfe K.H."/>
            <person name="Lopes M.R."/>
            <person name="Hittinger C.T."/>
            <person name="Goker M."/>
            <person name="Salamov A."/>
            <person name="Wisecaver J."/>
            <person name="Long T.M."/>
            <person name="Aerts A.L."/>
            <person name="Barry K."/>
            <person name="Choi C."/>
            <person name="Clum A."/>
            <person name="Coughlan A.Y."/>
            <person name="Deshpande S."/>
            <person name="Douglass A.P."/>
            <person name="Hanson S.J."/>
            <person name="Klenk H.-P."/>
            <person name="Labutti K."/>
            <person name="Lapidus A."/>
            <person name="Lindquist E."/>
            <person name="Lipzen A."/>
            <person name="Meier-Kolthoff J.P."/>
            <person name="Ohm R.A."/>
            <person name="Otillar R.P."/>
            <person name="Pangilinan J."/>
            <person name="Peng Y."/>
            <person name="Rokas A."/>
            <person name="Rosa C.A."/>
            <person name="Scheuner C."/>
            <person name="Sibirny A.A."/>
            <person name="Slot J.C."/>
            <person name="Stielow J.B."/>
            <person name="Sun H."/>
            <person name="Kurtzman C.P."/>
            <person name="Blackwell M."/>
            <person name="Grigoriev I.V."/>
            <person name="Jeffries T.W."/>
        </authorList>
    </citation>
    <scope>NUCLEOTIDE SEQUENCE [LARGE SCALE GENOMIC DNA]</scope>
    <source>
        <strain evidence="11">NRRL Y-2460</strain>
    </source>
</reference>
<feature type="compositionally biased region" description="Polar residues" evidence="8">
    <location>
        <begin position="1101"/>
        <end position="1128"/>
    </location>
</feature>
<dbReference type="GO" id="GO:0003743">
    <property type="term" value="F:translation initiation factor activity"/>
    <property type="evidence" value="ECO:0007669"/>
    <property type="project" value="UniProtKB-KW"/>
</dbReference>
<evidence type="ECO:0000259" key="9">
    <source>
        <dbReference type="SMART" id="SM00543"/>
    </source>
</evidence>
<feature type="compositionally biased region" description="Basic and acidic residues" evidence="8">
    <location>
        <begin position="1032"/>
        <end position="1061"/>
    </location>
</feature>
<feature type="compositionally biased region" description="Low complexity" evidence="8">
    <location>
        <begin position="1"/>
        <end position="36"/>
    </location>
</feature>
<feature type="compositionally biased region" description="Basic and acidic residues" evidence="8">
    <location>
        <begin position="701"/>
        <end position="745"/>
    </location>
</feature>
<feature type="compositionally biased region" description="Basic and acidic residues" evidence="8">
    <location>
        <begin position="432"/>
        <end position="449"/>
    </location>
</feature>
<dbReference type="InterPro" id="IPR036211">
    <property type="entry name" value="eIF4G_eIF4E-bd_sf"/>
</dbReference>
<feature type="compositionally biased region" description="Low complexity" evidence="8">
    <location>
        <begin position="270"/>
        <end position="280"/>
    </location>
</feature>
<evidence type="ECO:0000256" key="3">
    <source>
        <dbReference type="ARBA" id="ARBA00022490"/>
    </source>
</evidence>
<evidence type="ECO:0000256" key="6">
    <source>
        <dbReference type="ARBA" id="ARBA00022884"/>
    </source>
</evidence>
<keyword evidence="3" id="KW-0963">Cytoplasm</keyword>
<evidence type="ECO:0000313" key="10">
    <source>
        <dbReference type="EMBL" id="ODV94387.1"/>
    </source>
</evidence>
<gene>
    <name evidence="10" type="ORF">PACTADRAFT_51230</name>
</gene>
<feature type="compositionally biased region" description="Low complexity" evidence="8">
    <location>
        <begin position="43"/>
        <end position="55"/>
    </location>
</feature>
<keyword evidence="6" id="KW-0694">RNA-binding</keyword>
<dbReference type="Gene3D" id="1.25.40.180">
    <property type="match status" value="1"/>
</dbReference>
<dbReference type="GO" id="GO:0016281">
    <property type="term" value="C:eukaryotic translation initiation factor 4F complex"/>
    <property type="evidence" value="ECO:0007669"/>
    <property type="project" value="TreeGrafter"/>
</dbReference>
<feature type="compositionally biased region" description="Basic and acidic residues" evidence="8">
    <location>
        <begin position="1162"/>
        <end position="1172"/>
    </location>
</feature>
<keyword evidence="5" id="KW-0597">Phosphoprotein</keyword>
<organism evidence="10 11">
    <name type="scientific">Pachysolen tannophilus NRRL Y-2460</name>
    <dbReference type="NCBI Taxonomy" id="669874"/>
    <lineage>
        <taxon>Eukaryota</taxon>
        <taxon>Fungi</taxon>
        <taxon>Dikarya</taxon>
        <taxon>Ascomycota</taxon>
        <taxon>Saccharomycotina</taxon>
        <taxon>Pichiomycetes</taxon>
        <taxon>Pachysolenaceae</taxon>
        <taxon>Pachysolen</taxon>
    </lineage>
</organism>
<feature type="region of interest" description="Disordered" evidence="8">
    <location>
        <begin position="1025"/>
        <end position="1233"/>
    </location>
</feature>
<dbReference type="GO" id="GO:0010494">
    <property type="term" value="C:cytoplasmic stress granule"/>
    <property type="evidence" value="ECO:0007669"/>
    <property type="project" value="UniProtKB-ARBA"/>
</dbReference>
<dbReference type="STRING" id="669874.A0A1E4TRM4"/>
<feature type="compositionally biased region" description="Basic and acidic residues" evidence="8">
    <location>
        <begin position="411"/>
        <end position="424"/>
    </location>
</feature>
<evidence type="ECO:0000256" key="4">
    <source>
        <dbReference type="ARBA" id="ARBA00022540"/>
    </source>
</evidence>
<feature type="region of interest" description="Disordered" evidence="8">
    <location>
        <begin position="186"/>
        <end position="213"/>
    </location>
</feature>
<feature type="compositionally biased region" description="Low complexity" evidence="8">
    <location>
        <begin position="1062"/>
        <end position="1080"/>
    </location>
</feature>
<dbReference type="Pfam" id="PF02854">
    <property type="entry name" value="MIF4G"/>
    <property type="match status" value="1"/>
</dbReference>
<feature type="region of interest" description="Disordered" evidence="8">
    <location>
        <begin position="241"/>
        <end position="474"/>
    </location>
</feature>
<dbReference type="InterPro" id="IPR003890">
    <property type="entry name" value="MIF4G-like_typ-3"/>
</dbReference>
<feature type="compositionally biased region" description="Low complexity" evidence="8">
    <location>
        <begin position="142"/>
        <end position="157"/>
    </location>
</feature>
<feature type="region of interest" description="Disordered" evidence="8">
    <location>
        <begin position="490"/>
        <end position="522"/>
    </location>
</feature>
<dbReference type="SUPFAM" id="SSF48371">
    <property type="entry name" value="ARM repeat"/>
    <property type="match status" value="1"/>
</dbReference>
<feature type="compositionally biased region" description="Low complexity" evidence="8">
    <location>
        <begin position="187"/>
        <end position="201"/>
    </location>
</feature>
<keyword evidence="7" id="KW-0648">Protein biosynthesis</keyword>
<dbReference type="InterPro" id="IPR016024">
    <property type="entry name" value="ARM-type_fold"/>
</dbReference>
<dbReference type="Gene3D" id="1.20.970.30">
    <property type="entry name" value="eIF4G, eIF4E-binding domain"/>
    <property type="match status" value="1"/>
</dbReference>
<evidence type="ECO:0000256" key="2">
    <source>
        <dbReference type="ARBA" id="ARBA00005775"/>
    </source>
</evidence>
<feature type="compositionally biased region" description="Basic and acidic residues" evidence="8">
    <location>
        <begin position="1195"/>
        <end position="1206"/>
    </location>
</feature>
<feature type="domain" description="MIF4G" evidence="9">
    <location>
        <begin position="776"/>
        <end position="1018"/>
    </location>
</feature>
<dbReference type="SMART" id="SM00543">
    <property type="entry name" value="MIF4G"/>
    <property type="match status" value="1"/>
</dbReference>
<keyword evidence="4" id="KW-0396">Initiation factor</keyword>
<feature type="compositionally biased region" description="Low complexity" evidence="8">
    <location>
        <begin position="1129"/>
        <end position="1153"/>
    </location>
</feature>
<keyword evidence="11" id="KW-1185">Reference proteome</keyword>
<name>A0A1E4TRM4_PACTA</name>
<feature type="compositionally biased region" description="Polar residues" evidence="8">
    <location>
        <begin position="660"/>
        <end position="687"/>
    </location>
</feature>
<feature type="compositionally biased region" description="Low complexity" evidence="8">
    <location>
        <begin position="289"/>
        <end position="333"/>
    </location>
</feature>
<evidence type="ECO:0000313" key="11">
    <source>
        <dbReference type="Proteomes" id="UP000094236"/>
    </source>
</evidence>
<evidence type="ECO:0000256" key="1">
    <source>
        <dbReference type="ARBA" id="ARBA00004496"/>
    </source>
</evidence>
<dbReference type="PANTHER" id="PTHR23253">
    <property type="entry name" value="EUKARYOTIC TRANSLATION INITIATION FACTOR 4 GAMMA"/>
    <property type="match status" value="1"/>
</dbReference>
<dbReference type="Proteomes" id="UP000094236">
    <property type="component" value="Unassembled WGS sequence"/>
</dbReference>